<evidence type="ECO:0000256" key="1">
    <source>
        <dbReference type="SAM" id="MobiDB-lite"/>
    </source>
</evidence>
<dbReference type="PANTHER" id="PTHR45749:SF21">
    <property type="entry name" value="DUF4371 DOMAIN-CONTAINING PROTEIN"/>
    <property type="match status" value="1"/>
</dbReference>
<comment type="caution">
    <text evidence="2">The sequence shown here is derived from an EMBL/GenBank/DDBJ whole genome shotgun (WGS) entry which is preliminary data.</text>
</comment>
<name>A0ABQ9I1B2_9NEOP</name>
<feature type="region of interest" description="Disordered" evidence="1">
    <location>
        <begin position="1"/>
        <end position="30"/>
    </location>
</feature>
<dbReference type="PANTHER" id="PTHR45749">
    <property type="match status" value="1"/>
</dbReference>
<organism evidence="2 3">
    <name type="scientific">Dryococelus australis</name>
    <dbReference type="NCBI Taxonomy" id="614101"/>
    <lineage>
        <taxon>Eukaryota</taxon>
        <taxon>Metazoa</taxon>
        <taxon>Ecdysozoa</taxon>
        <taxon>Arthropoda</taxon>
        <taxon>Hexapoda</taxon>
        <taxon>Insecta</taxon>
        <taxon>Pterygota</taxon>
        <taxon>Neoptera</taxon>
        <taxon>Polyneoptera</taxon>
        <taxon>Phasmatodea</taxon>
        <taxon>Verophasmatodea</taxon>
        <taxon>Anareolatae</taxon>
        <taxon>Phasmatidae</taxon>
        <taxon>Eurycanthinae</taxon>
        <taxon>Dryococelus</taxon>
    </lineage>
</organism>
<accession>A0ABQ9I1B2</accession>
<reference evidence="2 3" key="1">
    <citation type="submission" date="2023-02" db="EMBL/GenBank/DDBJ databases">
        <title>LHISI_Scaffold_Assembly.</title>
        <authorList>
            <person name="Stuart O.P."/>
            <person name="Cleave R."/>
            <person name="Magrath M.J.L."/>
            <person name="Mikheyev A.S."/>
        </authorList>
    </citation>
    <scope>NUCLEOTIDE SEQUENCE [LARGE SCALE GENOMIC DNA]</scope>
    <source>
        <strain evidence="2">Daus_M_001</strain>
        <tissue evidence="2">Leg muscle</tissue>
    </source>
</reference>
<feature type="compositionally biased region" description="Polar residues" evidence="1">
    <location>
        <begin position="7"/>
        <end position="21"/>
    </location>
</feature>
<proteinExistence type="predicted"/>
<evidence type="ECO:0000313" key="3">
    <source>
        <dbReference type="Proteomes" id="UP001159363"/>
    </source>
</evidence>
<keyword evidence="3" id="KW-1185">Reference proteome</keyword>
<evidence type="ECO:0008006" key="4">
    <source>
        <dbReference type="Google" id="ProtNLM"/>
    </source>
</evidence>
<dbReference type="Proteomes" id="UP001159363">
    <property type="component" value="Chromosome 3"/>
</dbReference>
<dbReference type="EMBL" id="JARBHB010000003">
    <property type="protein sequence ID" value="KAJ8890433.1"/>
    <property type="molecule type" value="Genomic_DNA"/>
</dbReference>
<evidence type="ECO:0000313" key="2">
    <source>
        <dbReference type="EMBL" id="KAJ8890433.1"/>
    </source>
</evidence>
<sequence length="399" mass="45309">MAGSSDGGTNTSTQLQLTENGSYSPSTSSSKRQSTILHLGEDSTTLPQVSVSLDCNQPNVVPDEFRTQKLKGSSLTFQISWYRDFKWLHVINGTDGICCFFCHQYAHLCPEKNLAMKMDDTFTRKYFKNWKRAIEKFETHRKSSSHSQTQDRWKMMRPEIQNEVLELFGHEIVQILCEKNQIKSNDPLMFSVICDGTQDVSGLEQESLCALASRKLSRFYQASSTTGVAISCLIQDILLILQLPLACLRGQTYDGAVNMSVSQKDAQVLISEKQLLVLFVYCGTHCVNLAMMDCCEASKTVKRSLDWDHEVGKLFSKLIKVKSTFTHIVEQSLDLDAPVKNIGIKIKPLCPTRWIHRKSQIDEIVNKYDLLLKTLDELSAQKKKRQVDFYIHFKMGPPT</sequence>
<gene>
    <name evidence="2" type="ORF">PR048_009942</name>
</gene>
<protein>
    <recommendedName>
        <fullName evidence="4">TTF-type domain-containing protein</fullName>
    </recommendedName>
</protein>